<evidence type="ECO:0000313" key="2">
    <source>
        <dbReference type="Proteomes" id="UP000886998"/>
    </source>
</evidence>
<dbReference type="Proteomes" id="UP000886998">
    <property type="component" value="Unassembled WGS sequence"/>
</dbReference>
<organism evidence="1 2">
    <name type="scientific">Trichonephila inaurata madagascariensis</name>
    <dbReference type="NCBI Taxonomy" id="2747483"/>
    <lineage>
        <taxon>Eukaryota</taxon>
        <taxon>Metazoa</taxon>
        <taxon>Ecdysozoa</taxon>
        <taxon>Arthropoda</taxon>
        <taxon>Chelicerata</taxon>
        <taxon>Arachnida</taxon>
        <taxon>Araneae</taxon>
        <taxon>Araneomorphae</taxon>
        <taxon>Entelegynae</taxon>
        <taxon>Araneoidea</taxon>
        <taxon>Nephilidae</taxon>
        <taxon>Trichonephila</taxon>
        <taxon>Trichonephila inaurata</taxon>
    </lineage>
</organism>
<proteinExistence type="predicted"/>
<keyword evidence="2" id="KW-1185">Reference proteome</keyword>
<name>A0A8X6I2Q6_9ARAC</name>
<sequence length="109" mass="12523">MKYAFFSDVHMAVLEKQTMEKIKHSSSNLSQVQHPALSKAVENLGLSYLLSSLYIVDLSMVTAPDVLILAKHTPCVDKIYFYYYQIHISYTTRLIFEGNQCPFTQAIHF</sequence>
<protein>
    <submittedName>
        <fullName evidence="1">Uncharacterized protein</fullName>
    </submittedName>
</protein>
<reference evidence="1" key="1">
    <citation type="submission" date="2020-08" db="EMBL/GenBank/DDBJ databases">
        <title>Multicomponent nature underlies the extraordinary mechanical properties of spider dragline silk.</title>
        <authorList>
            <person name="Kono N."/>
            <person name="Nakamura H."/>
            <person name="Mori M."/>
            <person name="Yoshida Y."/>
            <person name="Ohtoshi R."/>
            <person name="Malay A.D."/>
            <person name="Moran D.A.P."/>
            <person name="Tomita M."/>
            <person name="Numata K."/>
            <person name="Arakawa K."/>
        </authorList>
    </citation>
    <scope>NUCLEOTIDE SEQUENCE</scope>
</reference>
<dbReference type="EMBL" id="BMAV01023904">
    <property type="protein sequence ID" value="GFS28510.1"/>
    <property type="molecule type" value="Genomic_DNA"/>
</dbReference>
<dbReference type="AlphaFoldDB" id="A0A8X6I2Q6"/>
<evidence type="ECO:0000313" key="1">
    <source>
        <dbReference type="EMBL" id="GFS28510.1"/>
    </source>
</evidence>
<comment type="caution">
    <text evidence="1">The sequence shown here is derived from an EMBL/GenBank/DDBJ whole genome shotgun (WGS) entry which is preliminary data.</text>
</comment>
<accession>A0A8X6I2Q6</accession>
<gene>
    <name evidence="1" type="ORF">TNIN_478721</name>
</gene>